<dbReference type="STRING" id="100225.SAMN05421595_2351"/>
<reference evidence="3 4" key="1">
    <citation type="submission" date="2012-08" db="EMBL/GenBank/DDBJ databases">
        <title>Whole genome shotgun sequence of Austwickia chelonae NBRC 105200.</title>
        <authorList>
            <person name="Yoshida I."/>
            <person name="Hosoyama A."/>
            <person name="Tsuchikane K."/>
            <person name="Katsumata H."/>
            <person name="Ando Y."/>
            <person name="Ohji S."/>
            <person name="Hamada M."/>
            <person name="Tamura T."/>
            <person name="Yamazoe A."/>
            <person name="Yamazaki S."/>
            <person name="Fujita N."/>
        </authorList>
    </citation>
    <scope>NUCLEOTIDE SEQUENCE [LARGE SCALE GENOMIC DNA]</scope>
    <source>
        <strain evidence="3 4">NBRC 105200</strain>
    </source>
</reference>
<dbReference type="EMBL" id="BAGZ01000016">
    <property type="protein sequence ID" value="GAB78697.1"/>
    <property type="molecule type" value="Genomic_DNA"/>
</dbReference>
<dbReference type="RefSeq" id="WP_006503454.1">
    <property type="nucleotide sequence ID" value="NZ_BAGZ01000016.1"/>
</dbReference>
<dbReference type="Proteomes" id="UP000008495">
    <property type="component" value="Unassembled WGS sequence"/>
</dbReference>
<keyword evidence="2" id="KW-1133">Transmembrane helix</keyword>
<evidence type="ECO:0000256" key="1">
    <source>
        <dbReference type="SAM" id="MobiDB-lite"/>
    </source>
</evidence>
<feature type="region of interest" description="Disordered" evidence="1">
    <location>
        <begin position="1"/>
        <end position="27"/>
    </location>
</feature>
<keyword evidence="2" id="KW-0472">Membrane</keyword>
<gene>
    <name evidence="3" type="ORF">AUCHE_16_01170</name>
</gene>
<protein>
    <submittedName>
        <fullName evidence="3">Uncharacterized protein</fullName>
    </submittedName>
</protein>
<comment type="caution">
    <text evidence="3">The sequence shown here is derived from an EMBL/GenBank/DDBJ whole genome shotgun (WGS) entry which is preliminary data.</text>
</comment>
<accession>K6WA33</accession>
<evidence type="ECO:0000313" key="3">
    <source>
        <dbReference type="EMBL" id="GAB78697.1"/>
    </source>
</evidence>
<feature type="transmembrane region" description="Helical" evidence="2">
    <location>
        <begin position="118"/>
        <end position="139"/>
    </location>
</feature>
<keyword evidence="2" id="KW-0812">Transmembrane</keyword>
<organism evidence="3 4">
    <name type="scientific">Austwickia chelonae NBRC 105200</name>
    <dbReference type="NCBI Taxonomy" id="1184607"/>
    <lineage>
        <taxon>Bacteria</taxon>
        <taxon>Bacillati</taxon>
        <taxon>Actinomycetota</taxon>
        <taxon>Actinomycetes</taxon>
        <taxon>Micrococcales</taxon>
        <taxon>Dermatophilaceae</taxon>
        <taxon>Austwickia</taxon>
    </lineage>
</organism>
<feature type="transmembrane region" description="Helical" evidence="2">
    <location>
        <begin position="85"/>
        <end position="106"/>
    </location>
</feature>
<evidence type="ECO:0000256" key="2">
    <source>
        <dbReference type="SAM" id="Phobius"/>
    </source>
</evidence>
<proteinExistence type="predicted"/>
<keyword evidence="4" id="KW-1185">Reference proteome</keyword>
<sequence>MSDQQPPSMPPEYHSPEPGQTPYYTPAPVVRPPSMDKAVMLMKVGAAFSVIQALVMFLLKDQSRELMIEELRKRDPSVTPETIDATLNMSIIGGMLFALIGVLLWLWMAAKNGQGKSWARVTASVFFALNAFFTVIGFAQPAPMLSKASSAVYLLIGLVVIVLLYQKESSDFYNASERVLR</sequence>
<dbReference type="AlphaFoldDB" id="K6WA33"/>
<feature type="transmembrane region" description="Helical" evidence="2">
    <location>
        <begin position="40"/>
        <end position="59"/>
    </location>
</feature>
<feature type="transmembrane region" description="Helical" evidence="2">
    <location>
        <begin position="145"/>
        <end position="165"/>
    </location>
</feature>
<name>K6WA33_9MICO</name>
<evidence type="ECO:0000313" key="4">
    <source>
        <dbReference type="Proteomes" id="UP000008495"/>
    </source>
</evidence>
<dbReference type="OrthoDB" id="3831145at2"/>